<dbReference type="CDD" id="cd00531">
    <property type="entry name" value="NTF2_like"/>
    <property type="match status" value="1"/>
</dbReference>
<dbReference type="InterPro" id="IPR032710">
    <property type="entry name" value="NTF2-like_dom_sf"/>
</dbReference>
<keyword evidence="3" id="KW-1185">Reference proteome</keyword>
<dbReference type="EMBL" id="BCSX01000035">
    <property type="protein sequence ID" value="GAS89873.1"/>
    <property type="molecule type" value="Genomic_DNA"/>
</dbReference>
<dbReference type="SUPFAM" id="SSF54427">
    <property type="entry name" value="NTF2-like"/>
    <property type="match status" value="1"/>
</dbReference>
<dbReference type="Pfam" id="PF13577">
    <property type="entry name" value="SnoaL_4"/>
    <property type="match status" value="1"/>
</dbReference>
<dbReference type="STRING" id="146020.RMCB_3969"/>
<reference evidence="3" key="2">
    <citation type="submission" date="2016-02" db="EMBL/GenBank/DDBJ databases">
        <title>Draft genome sequence of five rapidly growing Mycobacterium species.</title>
        <authorList>
            <person name="Katahira K."/>
            <person name="Gotou Y."/>
            <person name="Iida K."/>
            <person name="Ogura Y."/>
            <person name="Hayashi T."/>
        </authorList>
    </citation>
    <scope>NUCLEOTIDE SEQUENCE [LARGE SCALE GENOMIC DNA]</scope>
    <source>
        <strain evidence="3">JCM15654</strain>
    </source>
</reference>
<sequence>MTLDQETVTDLLHRVRLLEDERAIARLIASYGPAVDCANADGAASLWAEDGSYDVEGWRMTSSSDIRAMVSSAPHGELVAAGCCHFLGPAVVTVAGDTAVALCESLVVLRRPQPLPDSQFPHQAWQASAQEYLVWRAAANHFELQRREEGWRITKRTSRMLDGRPAGHRLLIAGATGASLGAEADERGA</sequence>
<protein>
    <recommendedName>
        <fullName evidence="1">SnoaL-like domain-containing protein</fullName>
    </recommendedName>
</protein>
<reference evidence="3" key="1">
    <citation type="journal article" date="2016" name="Genome Announc.">
        <title>Draft Genome Sequences of Five Rapidly Growing Mycobacterium Species, M. thermoresistibile, M. fortuitum subsp. acetamidolyticum, M. canariasense, M. brisbanense, and M. novocastrense.</title>
        <authorList>
            <person name="Katahira K."/>
            <person name="Ogura Y."/>
            <person name="Gotoh Y."/>
            <person name="Hayashi T."/>
        </authorList>
    </citation>
    <scope>NUCLEOTIDE SEQUENCE [LARGE SCALE GENOMIC DNA]</scope>
    <source>
        <strain evidence="3">JCM15654</strain>
    </source>
</reference>
<feature type="domain" description="SnoaL-like" evidence="1">
    <location>
        <begin position="18"/>
        <end position="157"/>
    </location>
</feature>
<evidence type="ECO:0000313" key="3">
    <source>
        <dbReference type="Proteomes" id="UP000069620"/>
    </source>
</evidence>
<organism evidence="2 3">
    <name type="scientific">Mycolicibacterium brisbanense</name>
    <dbReference type="NCBI Taxonomy" id="146020"/>
    <lineage>
        <taxon>Bacteria</taxon>
        <taxon>Bacillati</taxon>
        <taxon>Actinomycetota</taxon>
        <taxon>Actinomycetes</taxon>
        <taxon>Mycobacteriales</taxon>
        <taxon>Mycobacteriaceae</taxon>
        <taxon>Mycolicibacterium</taxon>
    </lineage>
</organism>
<name>A0A100W1H2_9MYCO</name>
<dbReference type="Proteomes" id="UP000069620">
    <property type="component" value="Unassembled WGS sequence"/>
</dbReference>
<accession>A0A100W1H2</accession>
<evidence type="ECO:0000259" key="1">
    <source>
        <dbReference type="Pfam" id="PF13577"/>
    </source>
</evidence>
<dbReference type="Gene3D" id="3.10.450.50">
    <property type="match status" value="1"/>
</dbReference>
<proteinExistence type="predicted"/>
<dbReference type="RefSeq" id="WP_062830169.1">
    <property type="nucleotide sequence ID" value="NZ_BCSX01000035.1"/>
</dbReference>
<evidence type="ECO:0000313" key="2">
    <source>
        <dbReference type="EMBL" id="GAS89873.1"/>
    </source>
</evidence>
<dbReference type="InterPro" id="IPR037401">
    <property type="entry name" value="SnoaL-like"/>
</dbReference>
<gene>
    <name evidence="2" type="ORF">RMCB_3969</name>
</gene>
<comment type="caution">
    <text evidence="2">The sequence shown here is derived from an EMBL/GenBank/DDBJ whole genome shotgun (WGS) entry which is preliminary data.</text>
</comment>
<dbReference type="AlphaFoldDB" id="A0A100W1H2"/>
<dbReference type="OrthoDB" id="8225471at2"/>